<evidence type="ECO:0000313" key="2">
    <source>
        <dbReference type="Proteomes" id="UP000789920"/>
    </source>
</evidence>
<organism evidence="1 2">
    <name type="scientific">Racocetra persica</name>
    <dbReference type="NCBI Taxonomy" id="160502"/>
    <lineage>
        <taxon>Eukaryota</taxon>
        <taxon>Fungi</taxon>
        <taxon>Fungi incertae sedis</taxon>
        <taxon>Mucoromycota</taxon>
        <taxon>Glomeromycotina</taxon>
        <taxon>Glomeromycetes</taxon>
        <taxon>Diversisporales</taxon>
        <taxon>Gigasporaceae</taxon>
        <taxon>Racocetra</taxon>
    </lineage>
</organism>
<name>A0ACA9QG26_9GLOM</name>
<gene>
    <name evidence="1" type="ORF">RPERSI_LOCUS14217</name>
</gene>
<reference evidence="1" key="1">
    <citation type="submission" date="2021-06" db="EMBL/GenBank/DDBJ databases">
        <authorList>
            <person name="Kallberg Y."/>
            <person name="Tangrot J."/>
            <person name="Rosling A."/>
        </authorList>
    </citation>
    <scope>NUCLEOTIDE SEQUENCE</scope>
    <source>
        <strain evidence="1">MA461A</strain>
    </source>
</reference>
<proteinExistence type="predicted"/>
<protein>
    <submittedName>
        <fullName evidence="1">15370_t:CDS:1</fullName>
    </submittedName>
</protein>
<comment type="caution">
    <text evidence="1">The sequence shown here is derived from an EMBL/GenBank/DDBJ whole genome shotgun (WGS) entry which is preliminary data.</text>
</comment>
<keyword evidence="2" id="KW-1185">Reference proteome</keyword>
<dbReference type="EMBL" id="CAJVQC010032510">
    <property type="protein sequence ID" value="CAG8751340.1"/>
    <property type="molecule type" value="Genomic_DNA"/>
</dbReference>
<sequence length="140" mass="16217">MTYFIESFLNVPYYSQDWQTIRRYTSISKHSNDYRSNMASLRISFGPYMTCLIVLLGHLIFFFNFFGDKVWFIELLGYMALGIESTLPMPQALQNYKNQSVSGFSENSPLQFALCSAVQLLVDSIIVVQFIAYDDKNDKK</sequence>
<dbReference type="Proteomes" id="UP000789920">
    <property type="component" value="Unassembled WGS sequence"/>
</dbReference>
<accession>A0ACA9QG26</accession>
<evidence type="ECO:0000313" key="1">
    <source>
        <dbReference type="EMBL" id="CAG8751340.1"/>
    </source>
</evidence>